<dbReference type="Proteomes" id="UP000186817">
    <property type="component" value="Unassembled WGS sequence"/>
</dbReference>
<organism evidence="2 3">
    <name type="scientific">Symbiodinium microadriaticum</name>
    <name type="common">Dinoflagellate</name>
    <name type="synonym">Zooxanthella microadriatica</name>
    <dbReference type="NCBI Taxonomy" id="2951"/>
    <lineage>
        <taxon>Eukaryota</taxon>
        <taxon>Sar</taxon>
        <taxon>Alveolata</taxon>
        <taxon>Dinophyceae</taxon>
        <taxon>Suessiales</taxon>
        <taxon>Symbiodiniaceae</taxon>
        <taxon>Symbiodinium</taxon>
    </lineage>
</organism>
<dbReference type="AlphaFoldDB" id="A0A1Q9CI51"/>
<evidence type="ECO:0000313" key="2">
    <source>
        <dbReference type="EMBL" id="OLP82601.1"/>
    </source>
</evidence>
<feature type="compositionally biased region" description="Polar residues" evidence="1">
    <location>
        <begin position="404"/>
        <end position="417"/>
    </location>
</feature>
<feature type="region of interest" description="Disordered" evidence="1">
    <location>
        <begin position="404"/>
        <end position="423"/>
    </location>
</feature>
<evidence type="ECO:0008006" key="4">
    <source>
        <dbReference type="Google" id="ProtNLM"/>
    </source>
</evidence>
<gene>
    <name evidence="2" type="ORF">AK812_SmicGene36735</name>
</gene>
<accession>A0A1Q9CI51</accession>
<feature type="region of interest" description="Disordered" evidence="1">
    <location>
        <begin position="490"/>
        <end position="572"/>
    </location>
</feature>
<reference evidence="2 3" key="1">
    <citation type="submission" date="2016-02" db="EMBL/GenBank/DDBJ databases">
        <title>Genome analysis of coral dinoflagellate symbionts highlights evolutionary adaptations to a symbiotic lifestyle.</title>
        <authorList>
            <person name="Aranda M."/>
            <person name="Li Y."/>
            <person name="Liew Y.J."/>
            <person name="Baumgarten S."/>
            <person name="Simakov O."/>
            <person name="Wilson M."/>
            <person name="Piel J."/>
            <person name="Ashoor H."/>
            <person name="Bougouffa S."/>
            <person name="Bajic V.B."/>
            <person name="Ryu T."/>
            <person name="Ravasi T."/>
            <person name="Bayer T."/>
            <person name="Micklem G."/>
            <person name="Kim H."/>
            <person name="Bhak J."/>
            <person name="Lajeunesse T.C."/>
            <person name="Voolstra C.R."/>
        </authorList>
    </citation>
    <scope>NUCLEOTIDE SEQUENCE [LARGE SCALE GENOMIC DNA]</scope>
    <source>
        <strain evidence="2 3">CCMP2467</strain>
    </source>
</reference>
<dbReference type="EMBL" id="LSRX01001179">
    <property type="protein sequence ID" value="OLP82601.1"/>
    <property type="molecule type" value="Genomic_DNA"/>
</dbReference>
<name>A0A1Q9CI51_SYMMI</name>
<protein>
    <recommendedName>
        <fullName evidence="4">SAP domain-containing protein</fullName>
    </recommendedName>
</protein>
<feature type="compositionally biased region" description="Low complexity" evidence="1">
    <location>
        <begin position="512"/>
        <end position="525"/>
    </location>
</feature>
<evidence type="ECO:0000313" key="3">
    <source>
        <dbReference type="Proteomes" id="UP000186817"/>
    </source>
</evidence>
<comment type="caution">
    <text evidence="2">The sequence shown here is derived from an EMBL/GenBank/DDBJ whole genome shotgun (WGS) entry which is preliminary data.</text>
</comment>
<keyword evidence="3" id="KW-1185">Reference proteome</keyword>
<sequence length="643" mass="70904">MASQDSTAIALQLVAAMAAVRRTGIVPVVGLLTADQVADLNDITTAANQVLEGAAEAAVSTEVVEDFSPLVGGGGAYSSLDDYLYTGHTGVFDGPGQGSPDTTLSYFPEGPCARLAAGANPVNAAIAMNASEFLGSAPAPAPFFNLALPPVSNDGAAFCIAALMSILLATAARAIISMPFSAFSAAMLILYWSSAEGYLKQVFDAIWNEARAIATGVWVVLNLTWSQALWFQQRLDVVKSCMYWDVPWEIENNKVQEALSNQFESLLQQYRVSFLREDLMKNVESSTYTVVKSGQRYLESMIEAHVGDKLAVPVDKDSKRRVLMDRAGYLYRLHEGYVEDERFYEKREEISVAELGSYRQVGKQLRHCSVGFLFQPCELVDLVRSSAVDKAVYAEMSRNWRNGGSQSWRPFGRNQQGADGGHVPKEVLDFMREEQRKRAEERQASEMQKHAKDAVMQMFGVHSSASDGAAAGSMQKSQPFEMLKWVAKKLSGNGGDPETSGAKQRKRRKRSTSSSGSCSSSTSLRAFRKKDKDKQKKKNKDEKKKARSDKKEKKTVERKLRPLTSSPLSVDKPVMSKERREELVKNLKLKIAEDVLMGDDWITEVAHAAKKDDLQKLAEKNGLSKTGSKHEIVEKIIAFMCGK</sequence>
<feature type="compositionally biased region" description="Basic and acidic residues" evidence="1">
    <location>
        <begin position="530"/>
        <end position="560"/>
    </location>
</feature>
<proteinExistence type="predicted"/>
<dbReference type="OrthoDB" id="429552at2759"/>
<evidence type="ECO:0000256" key="1">
    <source>
        <dbReference type="SAM" id="MobiDB-lite"/>
    </source>
</evidence>